<comment type="caution">
    <text evidence="2">The sequence shown here is derived from an EMBL/GenBank/DDBJ whole genome shotgun (WGS) entry which is preliminary data.</text>
</comment>
<evidence type="ECO:0000313" key="3">
    <source>
        <dbReference type="Proteomes" id="UP000780801"/>
    </source>
</evidence>
<evidence type="ECO:0000256" key="1">
    <source>
        <dbReference type="SAM" id="MobiDB-lite"/>
    </source>
</evidence>
<keyword evidence="3" id="KW-1185">Reference proteome</keyword>
<feature type="compositionally biased region" description="Polar residues" evidence="1">
    <location>
        <begin position="1"/>
        <end position="12"/>
    </location>
</feature>
<dbReference type="Proteomes" id="UP000780801">
    <property type="component" value="Unassembled WGS sequence"/>
</dbReference>
<dbReference type="AlphaFoldDB" id="A0A9P6FMQ9"/>
<proteinExistence type="predicted"/>
<sequence length="55" mass="5715">MSNYPNEKQQQPSLPPAGAAYTSTYPPPAQPQFTPAPYNSPPPPAQVASGSGAYP</sequence>
<protein>
    <submittedName>
        <fullName evidence="2">Uncharacterized protein</fullName>
    </submittedName>
</protein>
<organism evidence="2 3">
    <name type="scientific">Lunasporangiospora selenospora</name>
    <dbReference type="NCBI Taxonomy" id="979761"/>
    <lineage>
        <taxon>Eukaryota</taxon>
        <taxon>Fungi</taxon>
        <taxon>Fungi incertae sedis</taxon>
        <taxon>Mucoromycota</taxon>
        <taxon>Mortierellomycotina</taxon>
        <taxon>Mortierellomycetes</taxon>
        <taxon>Mortierellales</taxon>
        <taxon>Mortierellaceae</taxon>
        <taxon>Lunasporangiospora</taxon>
    </lineage>
</organism>
<accession>A0A9P6FMQ9</accession>
<dbReference type="EMBL" id="JAABOA010004011">
    <property type="protein sequence ID" value="KAF9578099.1"/>
    <property type="molecule type" value="Genomic_DNA"/>
</dbReference>
<name>A0A9P6FMQ9_9FUNG</name>
<feature type="non-terminal residue" evidence="2">
    <location>
        <position position="55"/>
    </location>
</feature>
<reference evidence="2" key="1">
    <citation type="journal article" date="2020" name="Fungal Divers.">
        <title>Resolving the Mortierellaceae phylogeny through synthesis of multi-gene phylogenetics and phylogenomics.</title>
        <authorList>
            <person name="Vandepol N."/>
            <person name="Liber J."/>
            <person name="Desiro A."/>
            <person name="Na H."/>
            <person name="Kennedy M."/>
            <person name="Barry K."/>
            <person name="Grigoriev I.V."/>
            <person name="Miller A.N."/>
            <person name="O'Donnell K."/>
            <person name="Stajich J.E."/>
            <person name="Bonito G."/>
        </authorList>
    </citation>
    <scope>NUCLEOTIDE SEQUENCE</scope>
    <source>
        <strain evidence="2">KOD1015</strain>
    </source>
</reference>
<gene>
    <name evidence="2" type="ORF">BGW38_006304</name>
</gene>
<evidence type="ECO:0000313" key="2">
    <source>
        <dbReference type="EMBL" id="KAF9578099.1"/>
    </source>
</evidence>
<feature type="region of interest" description="Disordered" evidence="1">
    <location>
        <begin position="1"/>
        <end position="55"/>
    </location>
</feature>